<keyword evidence="1" id="KW-0812">Transmembrane</keyword>
<name>A0ABT5VCW8_9BACI</name>
<dbReference type="Pfam" id="PF13791">
    <property type="entry name" value="Sigma_reg_C"/>
    <property type="match status" value="1"/>
</dbReference>
<keyword evidence="1" id="KW-0472">Membrane</keyword>
<gene>
    <name evidence="3" type="ORF">N7Z68_07800</name>
</gene>
<proteinExistence type="predicted"/>
<feature type="domain" description="Sigma factor regulator C-terminal" evidence="2">
    <location>
        <begin position="145"/>
        <end position="302"/>
    </location>
</feature>
<keyword evidence="1" id="KW-1133">Transmembrane helix</keyword>
<evidence type="ECO:0000313" key="4">
    <source>
        <dbReference type="Proteomes" id="UP001148125"/>
    </source>
</evidence>
<dbReference type="Proteomes" id="UP001148125">
    <property type="component" value="Unassembled WGS sequence"/>
</dbReference>
<comment type="caution">
    <text evidence="3">The sequence shown here is derived from an EMBL/GenBank/DDBJ whole genome shotgun (WGS) entry which is preliminary data.</text>
</comment>
<dbReference type="InterPro" id="IPR025672">
    <property type="entry name" value="Sigma_reg_C_dom"/>
</dbReference>
<evidence type="ECO:0000256" key="1">
    <source>
        <dbReference type="SAM" id="Phobius"/>
    </source>
</evidence>
<reference evidence="3" key="1">
    <citation type="submission" date="2024-05" db="EMBL/GenBank/DDBJ databases">
        <title>Alkalihalobacillus sp. strain MEB203 novel alkaliphilic bacterium from Lonar Lake, India.</title>
        <authorList>
            <person name="Joshi A."/>
            <person name="Thite S."/>
            <person name="Mengade P."/>
        </authorList>
    </citation>
    <scope>NUCLEOTIDE SEQUENCE</scope>
    <source>
        <strain evidence="3">MEB 203</strain>
    </source>
</reference>
<keyword evidence="4" id="KW-1185">Reference proteome</keyword>
<accession>A0ABT5VCW8</accession>
<evidence type="ECO:0000313" key="3">
    <source>
        <dbReference type="EMBL" id="MDE5413287.1"/>
    </source>
</evidence>
<evidence type="ECO:0000259" key="2">
    <source>
        <dbReference type="Pfam" id="PF13791"/>
    </source>
</evidence>
<dbReference type="EMBL" id="JAOTPO010000004">
    <property type="protein sequence ID" value="MDE5413287.1"/>
    <property type="molecule type" value="Genomic_DNA"/>
</dbReference>
<feature type="transmembrane region" description="Helical" evidence="1">
    <location>
        <begin position="6"/>
        <end position="26"/>
    </location>
</feature>
<organism evidence="3 4">
    <name type="scientific">Alkalihalobacterium chitinilyticum</name>
    <dbReference type="NCBI Taxonomy" id="2980103"/>
    <lineage>
        <taxon>Bacteria</taxon>
        <taxon>Bacillati</taxon>
        <taxon>Bacillota</taxon>
        <taxon>Bacilli</taxon>
        <taxon>Bacillales</taxon>
        <taxon>Bacillaceae</taxon>
        <taxon>Alkalihalobacterium</taxon>
    </lineage>
</organism>
<sequence length="308" mass="35615">MFRNVIISVTVVIFLIIALGFTWLSLMRSSQENAIRDVQLFQQITRPNVNQSGVQNIGNSLFEGVLYFNQYKEIEGIPVNWGDHVVTYSLFGGVSRLTGDHSPIQLLDPSDGQMRYYDRETKQRIMEFYHPEVEYRNIRNDLEQLEQMTGEKYIEMAISFDQSYTAEQVRTFLPENVSLKWLWADTYTDVESLREINTVDGDGEEYVVPAFPELADRIYGFSERPDGQSKGEEWFVQAIEQGIQVNDGKYYREFERIYQYLRGDSQSIDTTSVKVLGAVVTGTSEQLEVLKEMEQVRSSVFGVMAERF</sequence>
<protein>
    <submittedName>
        <fullName evidence="3">Anti-sigma factor</fullName>
    </submittedName>
</protein>